<dbReference type="Pfam" id="PF00872">
    <property type="entry name" value="Transposase_mut"/>
    <property type="match status" value="1"/>
</dbReference>
<evidence type="ECO:0000256" key="5">
    <source>
        <dbReference type="ARBA" id="ARBA00023172"/>
    </source>
</evidence>
<reference evidence="8 9" key="1">
    <citation type="submission" date="2020-10" db="EMBL/GenBank/DDBJ databases">
        <title>Sequencing the genomes of 1000 actinobacteria strains.</title>
        <authorList>
            <person name="Klenk H.-P."/>
        </authorList>
    </citation>
    <scope>NUCLEOTIDE SEQUENCE [LARGE SCALE GENOMIC DNA]</scope>
    <source>
        <strain evidence="8 9">DSM 46661</strain>
    </source>
</reference>
<sequence>MLTELKNRGVADVLIVACDGLAGLSDAITTVWPQTITQTCVVHLLRNSFRFAGRRHWDAIVKALKPVYTAPTARERSPSSPTPGAHGIRPSCGCGTTSGPSSYRSSPSIRRSGG</sequence>
<evidence type="ECO:0000256" key="1">
    <source>
        <dbReference type="ARBA" id="ARBA00002190"/>
    </source>
</evidence>
<organism evidence="8 9">
    <name type="scientific">Amycolatopsis roodepoortensis</name>
    <dbReference type="NCBI Taxonomy" id="700274"/>
    <lineage>
        <taxon>Bacteria</taxon>
        <taxon>Bacillati</taxon>
        <taxon>Actinomycetota</taxon>
        <taxon>Actinomycetes</taxon>
        <taxon>Pseudonocardiales</taxon>
        <taxon>Pseudonocardiaceae</taxon>
        <taxon>Amycolatopsis</taxon>
    </lineage>
</organism>
<evidence type="ECO:0000313" key="9">
    <source>
        <dbReference type="Proteomes" id="UP000656548"/>
    </source>
</evidence>
<accession>A0ABR9L158</accession>
<dbReference type="EMBL" id="JADBEJ010000001">
    <property type="protein sequence ID" value="MBE1574328.1"/>
    <property type="molecule type" value="Genomic_DNA"/>
</dbReference>
<comment type="function">
    <text evidence="1 6">Required for the transposition of the insertion element.</text>
</comment>
<comment type="similarity">
    <text evidence="2 6">Belongs to the transposase mutator family.</text>
</comment>
<keyword evidence="9" id="KW-1185">Reference proteome</keyword>
<keyword evidence="5 6" id="KW-0233">DNA recombination</keyword>
<dbReference type="InterPro" id="IPR001207">
    <property type="entry name" value="Transposase_mutator"/>
</dbReference>
<evidence type="ECO:0000313" key="8">
    <source>
        <dbReference type="EMBL" id="MBE1574328.1"/>
    </source>
</evidence>
<dbReference type="PANTHER" id="PTHR33217">
    <property type="entry name" value="TRANSPOSASE FOR INSERTION SEQUENCE ELEMENT IS1081"/>
    <property type="match status" value="1"/>
</dbReference>
<dbReference type="Proteomes" id="UP000656548">
    <property type="component" value="Unassembled WGS sequence"/>
</dbReference>
<proteinExistence type="inferred from homology"/>
<feature type="region of interest" description="Disordered" evidence="7">
    <location>
        <begin position="70"/>
        <end position="114"/>
    </location>
</feature>
<evidence type="ECO:0000256" key="3">
    <source>
        <dbReference type="ARBA" id="ARBA00022578"/>
    </source>
</evidence>
<feature type="compositionally biased region" description="Low complexity" evidence="7">
    <location>
        <begin position="90"/>
        <end position="114"/>
    </location>
</feature>
<evidence type="ECO:0000256" key="2">
    <source>
        <dbReference type="ARBA" id="ARBA00010961"/>
    </source>
</evidence>
<name>A0ABR9L158_9PSEU</name>
<keyword evidence="3 6" id="KW-0815">Transposition</keyword>
<protein>
    <recommendedName>
        <fullName evidence="6">Mutator family transposase</fullName>
    </recommendedName>
</protein>
<evidence type="ECO:0000256" key="7">
    <source>
        <dbReference type="SAM" id="MobiDB-lite"/>
    </source>
</evidence>
<comment type="caution">
    <text evidence="8">The sequence shown here is derived from an EMBL/GenBank/DDBJ whole genome shotgun (WGS) entry which is preliminary data.</text>
</comment>
<gene>
    <name evidence="8" type="ORF">H4W30_001357</name>
</gene>
<keyword evidence="4 6" id="KW-0238">DNA-binding</keyword>
<keyword evidence="6" id="KW-0814">Transposable element</keyword>
<evidence type="ECO:0000256" key="4">
    <source>
        <dbReference type="ARBA" id="ARBA00023125"/>
    </source>
</evidence>
<dbReference type="PROSITE" id="PS01007">
    <property type="entry name" value="TRANSPOSASE_MUTATOR"/>
    <property type="match status" value="1"/>
</dbReference>
<evidence type="ECO:0000256" key="6">
    <source>
        <dbReference type="RuleBase" id="RU365089"/>
    </source>
</evidence>
<dbReference type="PANTHER" id="PTHR33217:SF8">
    <property type="entry name" value="MUTATOR FAMILY TRANSPOSASE"/>
    <property type="match status" value="1"/>
</dbReference>